<keyword evidence="8" id="KW-1185">Reference proteome</keyword>
<dbReference type="SUPFAM" id="SSF53807">
    <property type="entry name" value="Helical backbone' metal receptor"/>
    <property type="match status" value="1"/>
</dbReference>
<feature type="chain" id="PRO_5046869492" evidence="5">
    <location>
        <begin position="26"/>
        <end position="317"/>
    </location>
</feature>
<organism evidence="7 8">
    <name type="scientific">Arthrobacter halodurans</name>
    <dbReference type="NCBI Taxonomy" id="516699"/>
    <lineage>
        <taxon>Bacteria</taxon>
        <taxon>Bacillati</taxon>
        <taxon>Actinomycetota</taxon>
        <taxon>Actinomycetes</taxon>
        <taxon>Micrococcales</taxon>
        <taxon>Micrococcaceae</taxon>
        <taxon>Arthrobacter</taxon>
    </lineage>
</organism>
<keyword evidence="4 5" id="KW-0732">Signal</keyword>
<feature type="domain" description="Fe/B12 periplasmic-binding" evidence="6">
    <location>
        <begin position="59"/>
        <end position="317"/>
    </location>
</feature>
<evidence type="ECO:0000313" key="8">
    <source>
        <dbReference type="Proteomes" id="UP001575652"/>
    </source>
</evidence>
<dbReference type="PANTHER" id="PTHR30532">
    <property type="entry name" value="IRON III DICITRATE-BINDING PERIPLASMIC PROTEIN"/>
    <property type="match status" value="1"/>
</dbReference>
<dbReference type="PROSITE" id="PS50983">
    <property type="entry name" value="FE_B12_PBP"/>
    <property type="match status" value="1"/>
</dbReference>
<dbReference type="PROSITE" id="PS51257">
    <property type="entry name" value="PROKAR_LIPOPROTEIN"/>
    <property type="match status" value="1"/>
</dbReference>
<feature type="signal peptide" evidence="5">
    <location>
        <begin position="1"/>
        <end position="25"/>
    </location>
</feature>
<evidence type="ECO:0000256" key="4">
    <source>
        <dbReference type="ARBA" id="ARBA00022729"/>
    </source>
</evidence>
<evidence type="ECO:0000259" key="6">
    <source>
        <dbReference type="PROSITE" id="PS50983"/>
    </source>
</evidence>
<proteinExistence type="inferred from homology"/>
<dbReference type="CDD" id="cd01140">
    <property type="entry name" value="FatB"/>
    <property type="match status" value="1"/>
</dbReference>
<dbReference type="EMBL" id="JBHDLJ010000014">
    <property type="protein sequence ID" value="MFB0835778.1"/>
    <property type="molecule type" value="Genomic_DNA"/>
</dbReference>
<name>A0ABV4UUB1_9MICC</name>
<reference evidence="7 8" key="1">
    <citation type="submission" date="2024-09" db="EMBL/GenBank/DDBJ databases">
        <authorList>
            <person name="Salinas-Garcia M.A."/>
            <person name="Prieme A."/>
        </authorList>
    </citation>
    <scope>NUCLEOTIDE SEQUENCE [LARGE SCALE GENOMIC DNA]</scope>
    <source>
        <strain evidence="7 8">DSM 21081</strain>
    </source>
</reference>
<evidence type="ECO:0000256" key="2">
    <source>
        <dbReference type="ARBA" id="ARBA00008814"/>
    </source>
</evidence>
<comment type="similarity">
    <text evidence="2">Belongs to the bacterial solute-binding protein 8 family.</text>
</comment>
<protein>
    <submittedName>
        <fullName evidence="7">Siderophore ABC transporter substrate-binding protein</fullName>
    </submittedName>
</protein>
<dbReference type="Pfam" id="PF01497">
    <property type="entry name" value="Peripla_BP_2"/>
    <property type="match status" value="1"/>
</dbReference>
<sequence>MKTPLSTLLGTVAAGAALIALTACGGEAGANNTDASTGETVSIQHAQGITDNVPVNPETVFTFDLGVLDTLEAIGVEADGVPEATYPGSLAKYSEEKYTKIGSMKEPDFEAISAGAPDLIVVSGRTAGSYEELSKIAPTIDLSVDAADPLDSFRDQAEALGRIFDAEESVAGQLEAIDAQIAGVKAKSADAGNALILMTSGGEVTAYGAGSRFGLVHDVLGVPTAADVKSEGSHGEAVSFEFVKETNPDLMFVIDRDAAVGTTAGGASDAVLDNELVDSTNAAKNDKIVSLDATSWYLVGYGLNNLPQMIGAVAGAL</sequence>
<comment type="subcellular location">
    <subcellularLocation>
        <location evidence="1">Cell envelope</location>
    </subcellularLocation>
</comment>
<accession>A0ABV4UUB1</accession>
<dbReference type="InterPro" id="IPR002491">
    <property type="entry name" value="ABC_transptr_periplasmic_BD"/>
</dbReference>
<comment type="caution">
    <text evidence="7">The sequence shown here is derived from an EMBL/GenBank/DDBJ whole genome shotgun (WGS) entry which is preliminary data.</text>
</comment>
<dbReference type="Gene3D" id="3.40.50.1980">
    <property type="entry name" value="Nitrogenase molybdenum iron protein domain"/>
    <property type="match status" value="2"/>
</dbReference>
<keyword evidence="3" id="KW-0813">Transport</keyword>
<dbReference type="InterPro" id="IPR051313">
    <property type="entry name" value="Bact_iron-sidero_bind"/>
</dbReference>
<dbReference type="Proteomes" id="UP001575652">
    <property type="component" value="Unassembled WGS sequence"/>
</dbReference>
<dbReference type="InterPro" id="IPR033870">
    <property type="entry name" value="FatB"/>
</dbReference>
<evidence type="ECO:0000256" key="5">
    <source>
        <dbReference type="SAM" id="SignalP"/>
    </source>
</evidence>
<evidence type="ECO:0000256" key="3">
    <source>
        <dbReference type="ARBA" id="ARBA00022448"/>
    </source>
</evidence>
<evidence type="ECO:0000313" key="7">
    <source>
        <dbReference type="EMBL" id="MFB0835778.1"/>
    </source>
</evidence>
<dbReference type="PANTHER" id="PTHR30532:SF28">
    <property type="entry name" value="PETROBACTIN-BINDING PROTEIN YCLQ"/>
    <property type="match status" value="1"/>
</dbReference>
<dbReference type="RefSeq" id="WP_373972955.1">
    <property type="nucleotide sequence ID" value="NZ_JBHDLJ010000014.1"/>
</dbReference>
<evidence type="ECO:0000256" key="1">
    <source>
        <dbReference type="ARBA" id="ARBA00004196"/>
    </source>
</evidence>
<gene>
    <name evidence="7" type="ORF">ACETWP_14395</name>
</gene>